<evidence type="ECO:0000313" key="5">
    <source>
        <dbReference type="Proteomes" id="UP000001572"/>
    </source>
</evidence>
<dbReference type="eggNOG" id="ENOG502Z7ZV">
    <property type="taxonomic scope" value="Bacteria"/>
</dbReference>
<dbReference type="NCBIfam" id="TIGR01554">
    <property type="entry name" value="major_cap_HK97"/>
    <property type="match status" value="1"/>
</dbReference>
<reference evidence="5" key="1">
    <citation type="journal article" date="2016" name="Genome Announc.">
        <title>Complete genome sequence of Alkaliphilus metalliredigens strain QYMF, an alkaliphilic and metal-reducing bacterium isolated from borax-contaminated leachate ponds.</title>
        <authorList>
            <person name="Hwang C."/>
            <person name="Copeland A."/>
            <person name="Lucas S."/>
            <person name="Lapidus A."/>
            <person name="Barry K."/>
            <person name="Detter J.C."/>
            <person name="Glavina Del Rio T."/>
            <person name="Hammon N."/>
            <person name="Israni S."/>
            <person name="Dalin E."/>
            <person name="Tice H."/>
            <person name="Pitluck S."/>
            <person name="Chertkov O."/>
            <person name="Brettin T."/>
            <person name="Bruce D."/>
            <person name="Han C."/>
            <person name="Schmutz J."/>
            <person name="Larimer F."/>
            <person name="Land M.L."/>
            <person name="Hauser L."/>
            <person name="Kyrpides N."/>
            <person name="Mikhailova N."/>
            <person name="Ye Q."/>
            <person name="Zhou J."/>
            <person name="Richardson P."/>
            <person name="Fields M.W."/>
        </authorList>
    </citation>
    <scope>NUCLEOTIDE SEQUENCE [LARGE SCALE GENOMIC DNA]</scope>
    <source>
        <strain evidence="5">QYMF</strain>
    </source>
</reference>
<sequence length="429" mass="47050">MNRDKILAMITKKEARKAELGTKANETEDVKELRGINTELSTLNTEIAELRSLLDSIPEEGQGEQETSEEDEQRSQPLGAAQVVATYGLRQQQSTEGEGKETELKQKYEQRGADLKEKRSVTYDLDEVPELRATTIGSGALVTQTKYSNTVNQGFNEVSRVIDTVNAVPLNGGESYEKAFEVTVGEGDYTSETGDYNETDPVFDYVSINKAKVTAYTELSDEAMKLPNIEYQAMVRSSITKAIRKKISKQILVGNGGANALVGIFNAPEKVIPPASDIEISEIDADTLDNIIINYGGDEEVEGMGYLVLNKRDLAAFAKVRSTDGKKLYKIKTNGNTGTISSEDSFEVPFIINSICPALSDAGTVAESYCMAYGMMKAYEMPVFSALTVEESRDYKFKTGQIAYRGAVWVGGNTAMYKGFVRVKKVTAT</sequence>
<accession>A6TQV0</accession>
<evidence type="ECO:0000256" key="2">
    <source>
        <dbReference type="SAM" id="MobiDB-lite"/>
    </source>
</evidence>
<dbReference type="EMBL" id="CP000724">
    <property type="protein sequence ID" value="ABR48568.1"/>
    <property type="molecule type" value="Genomic_DNA"/>
</dbReference>
<dbReference type="AlphaFoldDB" id="A6TQV0"/>
<gene>
    <name evidence="4" type="ordered locus">Amet_2414</name>
</gene>
<name>A6TQV0_ALKMQ</name>
<dbReference type="STRING" id="293826.Amet_2414"/>
<evidence type="ECO:0000313" key="4">
    <source>
        <dbReference type="EMBL" id="ABR48568.1"/>
    </source>
</evidence>
<dbReference type="InterPro" id="IPR054612">
    <property type="entry name" value="Phage_capsid-like_C"/>
</dbReference>
<protein>
    <submittedName>
        <fullName evidence="4">Putative major capsid protein</fullName>
    </submittedName>
</protein>
<feature type="region of interest" description="Disordered" evidence="2">
    <location>
        <begin position="54"/>
        <end position="77"/>
    </location>
</feature>
<dbReference type="OrthoDB" id="9786516at2"/>
<proteinExistence type="predicted"/>
<dbReference type="RefSeq" id="WP_012063543.1">
    <property type="nucleotide sequence ID" value="NC_009633.1"/>
</dbReference>
<evidence type="ECO:0000259" key="3">
    <source>
        <dbReference type="Pfam" id="PF05065"/>
    </source>
</evidence>
<dbReference type="HOGENOM" id="CLU_052463_0_0_9"/>
<keyword evidence="5" id="KW-1185">Reference proteome</keyword>
<dbReference type="Gene3D" id="3.30.2400.10">
    <property type="entry name" value="Major capsid protein gp5"/>
    <property type="match status" value="1"/>
</dbReference>
<dbReference type="Pfam" id="PF05065">
    <property type="entry name" value="Phage_capsid"/>
    <property type="match status" value="1"/>
</dbReference>
<dbReference type="InterPro" id="IPR024455">
    <property type="entry name" value="Phage_capsid"/>
</dbReference>
<organism evidence="4 5">
    <name type="scientific">Alkaliphilus metalliredigens (strain QYMF)</name>
    <dbReference type="NCBI Taxonomy" id="293826"/>
    <lineage>
        <taxon>Bacteria</taxon>
        <taxon>Bacillati</taxon>
        <taxon>Bacillota</taxon>
        <taxon>Clostridia</taxon>
        <taxon>Peptostreptococcales</taxon>
        <taxon>Natronincolaceae</taxon>
        <taxon>Alkaliphilus</taxon>
    </lineage>
</organism>
<feature type="compositionally biased region" description="Acidic residues" evidence="2">
    <location>
        <begin position="57"/>
        <end position="72"/>
    </location>
</feature>
<dbReference type="Proteomes" id="UP000001572">
    <property type="component" value="Chromosome"/>
</dbReference>
<feature type="domain" description="Phage capsid-like C-terminal" evidence="3">
    <location>
        <begin position="139"/>
        <end position="424"/>
    </location>
</feature>
<dbReference type="KEGG" id="amt:Amet_2414"/>
<evidence type="ECO:0000256" key="1">
    <source>
        <dbReference type="ARBA" id="ARBA00004328"/>
    </source>
</evidence>
<dbReference type="SUPFAM" id="SSF56563">
    <property type="entry name" value="Major capsid protein gp5"/>
    <property type="match status" value="1"/>
</dbReference>
<comment type="subcellular location">
    <subcellularLocation>
        <location evidence="1">Virion</location>
    </subcellularLocation>
</comment>